<dbReference type="AlphaFoldDB" id="A0A101MDE5"/>
<comment type="caution">
    <text evidence="1">The sequence shown here is derived from an EMBL/GenBank/DDBJ whole genome shotgun (WGS) entry which is preliminary data.</text>
</comment>
<evidence type="ECO:0008006" key="3">
    <source>
        <dbReference type="Google" id="ProtNLM"/>
    </source>
</evidence>
<accession>A0A101MDE5</accession>
<keyword evidence="2" id="KW-1185">Reference proteome</keyword>
<sequence length="544" mass="62324">MASPTERTFVQRSTLLPIFPLELWDIIIEYLHDEESAQHLSRLAQTCPALYFRIDPQLYSKPIRLFNSESGARLALTIEKRPESAPLIREIRHKQDSGSEFWSYRHLKFYKTAVTLPNLENLSLRRNPRPFDSTRWASVHARDEAMVQWLKRTGPGSGSVKEYRELGYGPSGESSFSPPDRELSYMRDGAAETLFWHASLQHPPGLPALRVCHIGSDYDHNENNPKMDGKCLPIFNEALFRHPGLRKLCITGATFRMSRSGLRSGVTVTRSRSPLEELTLLNCIINPFDLQTVLEYPTALKRFTFRGPRSQEMLDPEDGTQCYIQSLVTHDNSLEYVDYDLYWGGDEETDFGELVRLKHLTTTLATLTGRECLELDPADDILPPTLESLTIRYDEVKAWLPSAIYEMVKDGTLPKLRRFTCEVPEIMEHLPSINPNKFHPPATEICQEGNTWKSKFAELNVEMSMVSVPYPLDIPKYDVCSCECLSFYHRMFYHPSKPLTLPWEENDFGEEDVFYDDWADIDDEMDLDALMDDLAEGSGSDVSA</sequence>
<gene>
    <name evidence="1" type="ORF">ACN42_g8632</name>
</gene>
<dbReference type="Proteomes" id="UP000055045">
    <property type="component" value="Unassembled WGS sequence"/>
</dbReference>
<proteinExistence type="predicted"/>
<evidence type="ECO:0000313" key="2">
    <source>
        <dbReference type="Proteomes" id="UP000055045"/>
    </source>
</evidence>
<protein>
    <recommendedName>
        <fullName evidence="3">F-box domain-containing protein</fullName>
    </recommendedName>
</protein>
<dbReference type="STRING" id="48697.A0A101MDE5"/>
<dbReference type="EMBL" id="LLXE01000278">
    <property type="protein sequence ID" value="KUM58517.1"/>
    <property type="molecule type" value="Genomic_DNA"/>
</dbReference>
<evidence type="ECO:0000313" key="1">
    <source>
        <dbReference type="EMBL" id="KUM58517.1"/>
    </source>
</evidence>
<organism evidence="1 2">
    <name type="scientific">Penicillium freii</name>
    <dbReference type="NCBI Taxonomy" id="48697"/>
    <lineage>
        <taxon>Eukaryota</taxon>
        <taxon>Fungi</taxon>
        <taxon>Dikarya</taxon>
        <taxon>Ascomycota</taxon>
        <taxon>Pezizomycotina</taxon>
        <taxon>Eurotiomycetes</taxon>
        <taxon>Eurotiomycetidae</taxon>
        <taxon>Eurotiales</taxon>
        <taxon>Aspergillaceae</taxon>
        <taxon>Penicillium</taxon>
    </lineage>
</organism>
<reference evidence="1 2" key="1">
    <citation type="submission" date="2015-10" db="EMBL/GenBank/DDBJ databases">
        <title>Genome sequencing of Penicillium freii.</title>
        <authorList>
            <person name="Nguyen H.D."/>
            <person name="Visagie C.M."/>
            <person name="Seifert K.A."/>
        </authorList>
    </citation>
    <scope>NUCLEOTIDE SEQUENCE [LARGE SCALE GENOMIC DNA]</scope>
    <source>
        <strain evidence="1 2">DAOM 242723</strain>
    </source>
</reference>
<name>A0A101MDE5_PENFR</name>